<dbReference type="GO" id="GO:0051537">
    <property type="term" value="F:2 iron, 2 sulfur cluster binding"/>
    <property type="evidence" value="ECO:0007669"/>
    <property type="project" value="UniProtKB-KW"/>
</dbReference>
<keyword evidence="2" id="KW-0812">Transmembrane</keyword>
<dbReference type="Pfam" id="PF00970">
    <property type="entry name" value="FAD_binding_6"/>
    <property type="match status" value="1"/>
</dbReference>
<sequence length="278" mass="32093">MNENLYQPIPMRIVRRYDLIENVRFFQVRPIDIEKALTINYKPGQFMMISLFGAGEAPFSISSSPSRPGLLEFGIRKIGVLTEQLFKLKENEIIHIRGPYGNGFPIEKMYGYNLIIVAGGLGAVPLRSLLLYALDNRDLFKKIYFLYGARRPKEMLFLREFLELKEREDLECLLTVDKDDTGTWTEKIGVVTELFKYLKDIDPQKTYAAVCGPPIMYRFVIDKLVSLEIPKHQILMTLERRMRCGMGKCGHCVIGSIYTCVDGPVFTYWDVLHMKDLI</sequence>
<dbReference type="InterPro" id="IPR017938">
    <property type="entry name" value="Riboflavin_synthase-like_b-brl"/>
</dbReference>
<dbReference type="Pfam" id="PF00175">
    <property type="entry name" value="NAD_binding_1"/>
    <property type="match status" value="1"/>
</dbReference>
<dbReference type="SUPFAM" id="SSF63380">
    <property type="entry name" value="Riboflavin synthase domain-like"/>
    <property type="match status" value="1"/>
</dbReference>
<feature type="binding site" evidence="1">
    <location>
        <position position="252"/>
    </location>
    <ligand>
        <name>[2Fe-2S] cluster</name>
        <dbReference type="ChEBI" id="CHEBI:190135"/>
    </ligand>
</feature>
<dbReference type="EMBL" id="DTBX01000082">
    <property type="protein sequence ID" value="HGQ55272.1"/>
    <property type="molecule type" value="Genomic_DNA"/>
</dbReference>
<keyword evidence="1" id="KW-0479">Metal-binding</keyword>
<dbReference type="InterPro" id="IPR019480">
    <property type="entry name" value="Dihydroorotate_DH_Fe-S-bd"/>
</dbReference>
<dbReference type="GO" id="GO:0006221">
    <property type="term" value="P:pyrimidine nucleotide biosynthetic process"/>
    <property type="evidence" value="ECO:0007669"/>
    <property type="project" value="InterPro"/>
</dbReference>
<dbReference type="InterPro" id="IPR008333">
    <property type="entry name" value="Cbr1-like_FAD-bd_dom"/>
</dbReference>
<comment type="caution">
    <text evidence="5">The sequence shown here is derived from an EMBL/GenBank/DDBJ whole genome shotgun (WGS) entry which is preliminary data.</text>
</comment>
<dbReference type="CDD" id="cd06221">
    <property type="entry name" value="sulfite_reductase_like"/>
    <property type="match status" value="1"/>
</dbReference>
<dbReference type="InterPro" id="IPR039261">
    <property type="entry name" value="FNR_nucleotide-bd"/>
</dbReference>
<dbReference type="InterPro" id="IPR012165">
    <property type="entry name" value="Cyt_c3_hydrogenase_gsu"/>
</dbReference>
<proteinExistence type="predicted"/>
<comment type="cofactor">
    <cofactor evidence="1">
        <name>[2Fe-2S] cluster</name>
        <dbReference type="ChEBI" id="CHEBI:190135"/>
    </cofactor>
    <text evidence="1">Binds 1 [2Fe-2S] cluster per subunit.</text>
</comment>
<evidence type="ECO:0000256" key="2">
    <source>
        <dbReference type="SAM" id="Phobius"/>
    </source>
</evidence>
<feature type="binding site" evidence="1">
    <location>
        <position position="249"/>
    </location>
    <ligand>
        <name>[2Fe-2S] cluster</name>
        <dbReference type="ChEBI" id="CHEBI:190135"/>
    </ligand>
</feature>
<dbReference type="Gene3D" id="3.40.50.80">
    <property type="entry name" value="Nucleotide-binding domain of ferredoxin-NADP reductase (FNR) module"/>
    <property type="match status" value="1"/>
</dbReference>
<dbReference type="SUPFAM" id="SSF52343">
    <property type="entry name" value="Ferredoxin reductase-like, C-terminal NADP-linked domain"/>
    <property type="match status" value="1"/>
</dbReference>
<dbReference type="PROSITE" id="PS51384">
    <property type="entry name" value="FAD_FR"/>
    <property type="match status" value="1"/>
</dbReference>
<dbReference type="PANTHER" id="PTHR43513">
    <property type="entry name" value="DIHYDROOROTATE DEHYDROGENASE B (NAD(+)), ELECTRON TRANSFER SUBUNIT"/>
    <property type="match status" value="1"/>
</dbReference>
<reference evidence="5" key="1">
    <citation type="journal article" date="2020" name="mSystems">
        <title>Genome- and Community-Level Interaction Insights into Carbon Utilization and Element Cycling Functions of Hydrothermarchaeota in Hydrothermal Sediment.</title>
        <authorList>
            <person name="Zhou Z."/>
            <person name="Liu Y."/>
            <person name="Xu W."/>
            <person name="Pan J."/>
            <person name="Luo Z.H."/>
            <person name="Li M."/>
        </authorList>
    </citation>
    <scope>NUCLEOTIDE SEQUENCE [LARGE SCALE GENOMIC DNA]</scope>
    <source>
        <strain evidence="5">SpSt-594</strain>
        <strain evidence="4">SpSt-655</strain>
    </source>
</reference>
<keyword evidence="1" id="KW-0411">Iron-sulfur</keyword>
<feature type="transmembrane region" description="Helical" evidence="2">
    <location>
        <begin position="110"/>
        <end position="134"/>
    </location>
</feature>
<organism evidence="5">
    <name type="scientific">candidate division WOR-3 bacterium</name>
    <dbReference type="NCBI Taxonomy" id="2052148"/>
    <lineage>
        <taxon>Bacteria</taxon>
        <taxon>Bacteria division WOR-3</taxon>
    </lineage>
</organism>
<dbReference type="GO" id="GO:0050660">
    <property type="term" value="F:flavin adenine dinucleotide binding"/>
    <property type="evidence" value="ECO:0007669"/>
    <property type="project" value="InterPro"/>
</dbReference>
<keyword evidence="2" id="KW-1133">Transmembrane helix</keyword>
<keyword evidence="1" id="KW-0001">2Fe-2S</keyword>
<dbReference type="GO" id="GO:0046872">
    <property type="term" value="F:metal ion binding"/>
    <property type="evidence" value="ECO:0007669"/>
    <property type="project" value="UniProtKB-KW"/>
</dbReference>
<dbReference type="Pfam" id="PF10418">
    <property type="entry name" value="DHODB_Fe-S_bind"/>
    <property type="match status" value="1"/>
</dbReference>
<keyword evidence="2" id="KW-0472">Membrane</keyword>
<dbReference type="PANTHER" id="PTHR43513:SF1">
    <property type="entry name" value="ANAEROBIC SULFITE REDUCTASE SUBUNIT B"/>
    <property type="match status" value="1"/>
</dbReference>
<dbReference type="Gene3D" id="2.40.30.10">
    <property type="entry name" value="Translation factors"/>
    <property type="match status" value="1"/>
</dbReference>
<accession>A0A7C4VYU3</accession>
<dbReference type="EMBL" id="DSZH01000009">
    <property type="protein sequence ID" value="HGU46969.1"/>
    <property type="molecule type" value="Genomic_DNA"/>
</dbReference>
<feature type="binding site" evidence="1">
    <location>
        <position position="260"/>
    </location>
    <ligand>
        <name>[2Fe-2S] cluster</name>
        <dbReference type="ChEBI" id="CHEBI:190135"/>
    </ligand>
</feature>
<dbReference type="PIRSF" id="PIRSF006816">
    <property type="entry name" value="Cyc3_hyd_g"/>
    <property type="match status" value="1"/>
</dbReference>
<evidence type="ECO:0000259" key="3">
    <source>
        <dbReference type="PROSITE" id="PS51384"/>
    </source>
</evidence>
<gene>
    <name evidence="5" type="ORF">ENT60_00200</name>
    <name evidence="4" type="ORF">ENU28_02250</name>
</gene>
<name>A0A7C4VYU3_UNCW3</name>
<dbReference type="GO" id="GO:0016491">
    <property type="term" value="F:oxidoreductase activity"/>
    <property type="evidence" value="ECO:0007669"/>
    <property type="project" value="InterPro"/>
</dbReference>
<evidence type="ECO:0000256" key="1">
    <source>
        <dbReference type="PIRSR" id="PIRSR006816-2"/>
    </source>
</evidence>
<protein>
    <submittedName>
        <fullName evidence="5">Oxidoreductase</fullName>
    </submittedName>
</protein>
<feature type="domain" description="FAD-binding FR-type" evidence="3">
    <location>
        <begin position="6"/>
        <end position="106"/>
    </location>
</feature>
<dbReference type="InterPro" id="IPR017927">
    <property type="entry name" value="FAD-bd_FR_type"/>
</dbReference>
<evidence type="ECO:0000313" key="5">
    <source>
        <dbReference type="EMBL" id="HGU46969.1"/>
    </source>
</evidence>
<feature type="binding site" evidence="1">
    <location>
        <position position="244"/>
    </location>
    <ligand>
        <name>[2Fe-2S] cluster</name>
        <dbReference type="ChEBI" id="CHEBI:190135"/>
    </ligand>
</feature>
<dbReference type="AlphaFoldDB" id="A0A7C4VYU3"/>
<dbReference type="InterPro" id="IPR001433">
    <property type="entry name" value="OxRdtase_FAD/NAD-bd"/>
</dbReference>
<dbReference type="InterPro" id="IPR050353">
    <property type="entry name" value="PyrK_electron_transfer"/>
</dbReference>
<keyword evidence="1" id="KW-0408">Iron</keyword>
<evidence type="ECO:0000313" key="4">
    <source>
        <dbReference type="EMBL" id="HGQ55272.1"/>
    </source>
</evidence>